<accession>A0A5C0VFG7</accession>
<keyword evidence="9" id="KW-1185">Reference proteome</keyword>
<evidence type="ECO:0000259" key="7">
    <source>
        <dbReference type="Pfam" id="PF15516"/>
    </source>
</evidence>
<sequence length="940" mass="106847">MINLWYNSDEVADFHPLVEKALNDALVNVGYNNIAEVIHHPAIPNSTIIPDFAIKLKGSQRYVFIVEVKRTQRDVESQRYQNQSRSYVTEFGPHWEPSYHKYFCVTNIERLVLFADRNGVPLTSCLLKGNPRQHSLFNPVNHDATASVAELQATFENILPKIFNRVPPDWDNNWQLVIESFHNNYVALNNLLGYPEAVKKELTLYELFRLLAYAYLKDYYTQTANPNAAYFHNYPPNNATLPQFTNNLSNNYNRIIQLDFQQIFTDHPNQGQRLFPNNFTANYLQYFRDLIQCFIQHNANAVANNPSPSYIFNLLTSKIYIREELHSKGKVMSDAELSNLLATLCIDSPNAKVLDPGCGDGALLDAAYDQISLLAATANQAKTHNQILNQIDGIEIDPFLSQLSAFRLLSKNLAQVNNNTSANIVIGDIFHNARANQYDAVVMNPPFLRNDNPDAPITAADKTKMRTAITGQGLNYFVANASQPNLYFYFTNFIWHYLRNNGKAGIILMTKFLNNEDGEHLKQFISDKVEAIVSYPRKYFQEFVVTTVIVILKKGNNSANVSFVRVSDENILLNPDNLKAILALNADTTTASYKLRIVPRNTLVPTTNWKQYLNDKNYDDFLNLNFLVDIDHHFASIGRGGAEASGASTIIFPTFDQQANNFFGLGKRLTPAQRNAGVQRTRINIPVGLNPRVSYGIQNNFHRRNYVLSINDIELDKAFHFPARADRNEANALPVALQGNQDLVNFFDHCVAEFGLQKWGTIVNAAFRNTINPKILIPRADRTKHCVYYNPHNHNLTLSTNFFYCNDLRNQNANATDEQQYKFITAFLLSAFGQIQFELNANNQEGLRKLEGFQINRFKIPDLTQFTQAEILSVVAAFDAINIANPDFSGDEGIMTPRRNLDLEIAQIIFTRNNLGFANAIAMTDYFELFLADLVEDRRL</sequence>
<dbReference type="InterPro" id="IPR003356">
    <property type="entry name" value="DNA_methylase_A-5"/>
</dbReference>
<dbReference type="Pfam" id="PF15516">
    <property type="entry name" value="BpuSI_N"/>
    <property type="match status" value="1"/>
</dbReference>
<evidence type="ECO:0000256" key="1">
    <source>
        <dbReference type="ARBA" id="ARBA00006594"/>
    </source>
</evidence>
<dbReference type="InterPro" id="IPR029126">
    <property type="entry name" value="BpuSI_N"/>
</dbReference>
<dbReference type="GO" id="GO:0008170">
    <property type="term" value="F:N-methyltransferase activity"/>
    <property type="evidence" value="ECO:0007669"/>
    <property type="project" value="InterPro"/>
</dbReference>
<dbReference type="GO" id="GO:0009007">
    <property type="term" value="F:site-specific DNA-methyltransferase (adenine-specific) activity"/>
    <property type="evidence" value="ECO:0007669"/>
    <property type="project" value="UniProtKB-EC"/>
</dbReference>
<dbReference type="EMBL" id="CP043329">
    <property type="protein sequence ID" value="QEK50787.1"/>
    <property type="molecule type" value="Genomic_DNA"/>
</dbReference>
<reference evidence="8 9" key="1">
    <citation type="submission" date="2019-08" db="EMBL/GenBank/DDBJ databases">
        <title>Pedobacter sp. nov., isolated from Han river, South Korea.</title>
        <authorList>
            <person name="Lee D.-H."/>
            <person name="Kim Y.-S."/>
            <person name="Hwang E.-M."/>
            <person name="Le Tran T.C."/>
            <person name="Cha C.-J."/>
        </authorList>
    </citation>
    <scope>NUCLEOTIDE SEQUENCE [LARGE SCALE GENOMIC DNA]</scope>
    <source>
        <strain evidence="8 9">CJ43</strain>
    </source>
</reference>
<dbReference type="KEGG" id="pej:FYC62_03210"/>
<dbReference type="RefSeq" id="WP_149073891.1">
    <property type="nucleotide sequence ID" value="NZ_CP043329.1"/>
</dbReference>
<evidence type="ECO:0000259" key="6">
    <source>
        <dbReference type="Pfam" id="PF02384"/>
    </source>
</evidence>
<dbReference type="Proteomes" id="UP000323653">
    <property type="component" value="Chromosome"/>
</dbReference>
<dbReference type="PRINTS" id="PR00507">
    <property type="entry name" value="N12N6MTFRASE"/>
</dbReference>
<evidence type="ECO:0000256" key="3">
    <source>
        <dbReference type="ARBA" id="ARBA00022679"/>
    </source>
</evidence>
<name>A0A5C0VFG7_9SPHI</name>
<gene>
    <name evidence="8" type="ORF">FYC62_03210</name>
</gene>
<evidence type="ECO:0000256" key="4">
    <source>
        <dbReference type="ARBA" id="ARBA00022691"/>
    </source>
</evidence>
<feature type="domain" description="Restriction endonuclease BpuSI N-terminal" evidence="7">
    <location>
        <begin position="6"/>
        <end position="114"/>
    </location>
</feature>
<dbReference type="GO" id="GO:0009307">
    <property type="term" value="P:DNA restriction-modification system"/>
    <property type="evidence" value="ECO:0007669"/>
    <property type="project" value="UniProtKB-KW"/>
</dbReference>
<keyword evidence="4" id="KW-0949">S-adenosyl-L-methionine</keyword>
<dbReference type="Gene3D" id="3.40.50.12420">
    <property type="match status" value="1"/>
</dbReference>
<dbReference type="REBASE" id="369547">
    <property type="entry name" value="PspCJ43ORF3210P"/>
</dbReference>
<evidence type="ECO:0000256" key="2">
    <source>
        <dbReference type="ARBA" id="ARBA00022603"/>
    </source>
</evidence>
<dbReference type="CDD" id="cd02440">
    <property type="entry name" value="AdoMet_MTases"/>
    <property type="match status" value="1"/>
</dbReference>
<feature type="domain" description="DNA methylase adenine-specific" evidence="6">
    <location>
        <begin position="320"/>
        <end position="572"/>
    </location>
</feature>
<dbReference type="Pfam" id="PF02384">
    <property type="entry name" value="N6_Mtase"/>
    <property type="match status" value="1"/>
</dbReference>
<dbReference type="Gene3D" id="3.90.1570.30">
    <property type="match status" value="1"/>
</dbReference>
<keyword evidence="2 8" id="KW-0489">Methyltransferase</keyword>
<dbReference type="PANTHER" id="PTHR33841:SF5">
    <property type="entry name" value="DNA METHYLASE (MODIFICATION METHYLASE) (METHYLTRANSFERASE)-RELATED"/>
    <property type="match status" value="1"/>
</dbReference>
<dbReference type="GO" id="GO:0032259">
    <property type="term" value="P:methylation"/>
    <property type="evidence" value="ECO:0007669"/>
    <property type="project" value="UniProtKB-KW"/>
</dbReference>
<keyword evidence="5" id="KW-0680">Restriction system</keyword>
<evidence type="ECO:0000256" key="5">
    <source>
        <dbReference type="ARBA" id="ARBA00022747"/>
    </source>
</evidence>
<dbReference type="InterPro" id="IPR002052">
    <property type="entry name" value="DNA_methylase_N6_adenine_CS"/>
</dbReference>
<dbReference type="PANTHER" id="PTHR33841">
    <property type="entry name" value="DNA METHYLTRANSFERASE YEEA-RELATED"/>
    <property type="match status" value="1"/>
</dbReference>
<organism evidence="8 9">
    <name type="scientific">Pedobacter aquae</name>
    <dbReference type="NCBI Taxonomy" id="2605747"/>
    <lineage>
        <taxon>Bacteria</taxon>
        <taxon>Pseudomonadati</taxon>
        <taxon>Bacteroidota</taxon>
        <taxon>Sphingobacteriia</taxon>
        <taxon>Sphingobacteriales</taxon>
        <taxon>Sphingobacteriaceae</taxon>
        <taxon>Pedobacter</taxon>
    </lineage>
</organism>
<evidence type="ECO:0000313" key="8">
    <source>
        <dbReference type="EMBL" id="QEK50787.1"/>
    </source>
</evidence>
<protein>
    <submittedName>
        <fullName evidence="8">N-6 DNA methylase</fullName>
    </submittedName>
</protein>
<dbReference type="SUPFAM" id="SSF53335">
    <property type="entry name" value="S-adenosyl-L-methionine-dependent methyltransferases"/>
    <property type="match status" value="1"/>
</dbReference>
<dbReference type="AlphaFoldDB" id="A0A5C0VFG7"/>
<keyword evidence="3" id="KW-0808">Transferase</keyword>
<dbReference type="InterPro" id="IPR050953">
    <property type="entry name" value="N4_N6_ade-DNA_methylase"/>
</dbReference>
<proteinExistence type="inferred from homology"/>
<comment type="similarity">
    <text evidence="1">Belongs to the N(4)/N(6)-methyltransferase family.</text>
</comment>
<dbReference type="InterPro" id="IPR029063">
    <property type="entry name" value="SAM-dependent_MTases_sf"/>
</dbReference>
<evidence type="ECO:0000313" key="9">
    <source>
        <dbReference type="Proteomes" id="UP000323653"/>
    </source>
</evidence>
<dbReference type="PROSITE" id="PS00092">
    <property type="entry name" value="N6_MTASE"/>
    <property type="match status" value="1"/>
</dbReference>
<dbReference type="GO" id="GO:0003677">
    <property type="term" value="F:DNA binding"/>
    <property type="evidence" value="ECO:0007669"/>
    <property type="project" value="InterPro"/>
</dbReference>